<dbReference type="InterPro" id="IPR007296">
    <property type="entry name" value="DUF403"/>
</dbReference>
<accession>A0A6B2LXB4</accession>
<dbReference type="AlphaFoldDB" id="A0A6B2LXB4"/>
<dbReference type="Proteomes" id="UP000478417">
    <property type="component" value="Unassembled WGS sequence"/>
</dbReference>
<organism evidence="3 4">
    <name type="scientific">Oceanipulchritudo coccoides</name>
    <dbReference type="NCBI Taxonomy" id="2706888"/>
    <lineage>
        <taxon>Bacteria</taxon>
        <taxon>Pseudomonadati</taxon>
        <taxon>Verrucomicrobiota</taxon>
        <taxon>Opitutia</taxon>
        <taxon>Puniceicoccales</taxon>
        <taxon>Oceanipulchritudinaceae</taxon>
        <taxon>Oceanipulchritudo</taxon>
    </lineage>
</organism>
<reference evidence="3 4" key="1">
    <citation type="submission" date="2020-02" db="EMBL/GenBank/DDBJ databases">
        <title>Albibacoteraceae fam. nov., the first described family within the subdivision 4 Verrucomicrobia.</title>
        <authorList>
            <person name="Xi F."/>
        </authorList>
    </citation>
    <scope>NUCLEOTIDE SEQUENCE [LARGE SCALE GENOMIC DNA]</scope>
    <source>
        <strain evidence="3 4">CK1056</strain>
    </source>
</reference>
<dbReference type="RefSeq" id="WP_163961876.1">
    <property type="nucleotide sequence ID" value="NZ_JAAGNX010000001.1"/>
</dbReference>
<dbReference type="Pfam" id="PF14403">
    <property type="entry name" value="CP_ATPgrasp_2"/>
    <property type="match status" value="1"/>
</dbReference>
<feature type="domain" description="Circularly permuted ATP-grasp type 2" evidence="2">
    <location>
        <begin position="86"/>
        <end position="462"/>
    </location>
</feature>
<protein>
    <submittedName>
        <fullName evidence="3">Circularly permuted type 2 ATP-grasp protein</fullName>
    </submittedName>
</protein>
<proteinExistence type="predicted"/>
<dbReference type="PANTHER" id="PTHR34595:SF7">
    <property type="entry name" value="SLL1039 PROTEIN"/>
    <property type="match status" value="1"/>
</dbReference>
<evidence type="ECO:0000259" key="1">
    <source>
        <dbReference type="Pfam" id="PF04168"/>
    </source>
</evidence>
<dbReference type="Pfam" id="PF04168">
    <property type="entry name" value="Alpha-E"/>
    <property type="match status" value="1"/>
</dbReference>
<dbReference type="PANTHER" id="PTHR34595">
    <property type="entry name" value="BLR5612 PROTEIN"/>
    <property type="match status" value="1"/>
</dbReference>
<name>A0A6B2LXB4_9BACT</name>
<feature type="domain" description="DUF403" evidence="1">
    <location>
        <begin position="509"/>
        <end position="803"/>
    </location>
</feature>
<dbReference type="EMBL" id="JAAGNX010000001">
    <property type="protein sequence ID" value="NDV61181.1"/>
    <property type="molecule type" value="Genomic_DNA"/>
</dbReference>
<comment type="caution">
    <text evidence="3">The sequence shown here is derived from an EMBL/GenBank/DDBJ whole genome shotgun (WGS) entry which is preliminary data.</text>
</comment>
<evidence type="ECO:0000313" key="3">
    <source>
        <dbReference type="EMBL" id="NDV61181.1"/>
    </source>
</evidence>
<evidence type="ECO:0000313" key="4">
    <source>
        <dbReference type="Proteomes" id="UP000478417"/>
    </source>
</evidence>
<keyword evidence="4" id="KW-1185">Reference proteome</keyword>
<dbReference type="InterPro" id="IPR051680">
    <property type="entry name" value="ATP-dep_Glu-Cys_Ligase-2"/>
</dbReference>
<dbReference type="Gene3D" id="3.40.50.11290">
    <property type="match status" value="1"/>
</dbReference>
<dbReference type="SUPFAM" id="SSF56059">
    <property type="entry name" value="Glutathione synthetase ATP-binding domain-like"/>
    <property type="match status" value="1"/>
</dbReference>
<gene>
    <name evidence="3" type="ORF">G0Q06_01815</name>
</gene>
<dbReference type="InterPro" id="IPR025841">
    <property type="entry name" value="CP_ATPgrasp_2"/>
</dbReference>
<sequence>MGKNDRTIAGSVFDHLPSAGNEVFSPAGRKESHYRKCLDGLARLSDEQLLDRQRFADRATNELGLHADRMREGRQTLGAFQMDIFPRILRPREWKQIEAGVLQRVSAFGSFISDIHAEKKILIDGIIPPELVFEDPSFHPELHNIPVDENCPITVGAMDLLRTPSGEWKVLENRFSTPTGISYVIQARRIQAQALPELFEALPVYPVASFATRLSEALAEMAGPVENGQALAVLLSEGEKGRHFFEESFLARHMGIPLTLPEDMVVRDGYVFLKTINGLMRVHCIYRRLEPRSIDPVAFASTNESGIPGLVQCVRKGSIKILNALGCAVADNRSLLRHSNDIIRYYTGKQAILQTVPTFHGYDPDQVEWIRDNLDQVSLKTVSHPETLVRTRPETRELVLNGKLKELLMMDPRLVVAQQLPESSKLPVYREGKVTLEETVLRVFFITGKRPYVLPGGLTRLARPGSELLASGEKHHSLKDTWALQPEKNVSTRPGTRLERGIGGTEYPLPSRAAEAFYWMGRYLERASSTARMLKTLEELRWSELTPKERELYAPLWKGIIEATGAEKSRRKMGSINSDNLVEQLLTDERNPASAKSCMLSVHLNASRIRSLITPEVWNGIRNTCDLFSNAEDDSSGNFHLGELMQSVVDSGDIIHGAASRTLLRDAGWYFLESGMLIERGLNNTVILSVVLPYIAKRQWEHLRDDTDLTALLRLLGALDAYHRKYRSRAYLDRVVALLWRARDFTGSAKFTTSTLRDNLSRIRHYVSSDQTQDALDSQTEVFLSWLDGLSLEEMFPARTLELDKGLTRTNLPTDKTIDLARKSLKKMMKFYESFHMGLEDRYFSHHLPGKADPR</sequence>
<evidence type="ECO:0000259" key="2">
    <source>
        <dbReference type="Pfam" id="PF14403"/>
    </source>
</evidence>